<dbReference type="OrthoDB" id="689350at2759"/>
<evidence type="ECO:0000259" key="1">
    <source>
        <dbReference type="Pfam" id="PF00403"/>
    </source>
</evidence>
<dbReference type="InterPro" id="IPR036163">
    <property type="entry name" value="HMA_dom_sf"/>
</dbReference>
<dbReference type="SUPFAM" id="SSF55008">
    <property type="entry name" value="HMA, heavy metal-associated domain"/>
    <property type="match status" value="1"/>
</dbReference>
<protein>
    <submittedName>
        <fullName evidence="2">ATX1 antioxidant protein 1</fullName>
    </submittedName>
</protein>
<dbReference type="Pfam" id="PF00403">
    <property type="entry name" value="HMA"/>
    <property type="match status" value="1"/>
</dbReference>
<dbReference type="InterPro" id="IPR006121">
    <property type="entry name" value="HMA_dom"/>
</dbReference>
<gene>
    <name evidence="2" type="primary">ATOX1</name>
    <name evidence="2" type="ORF">KQ657_002082</name>
</gene>
<keyword evidence="3" id="KW-1185">Reference proteome</keyword>
<dbReference type="EMBL" id="JAHMUF010000002">
    <property type="protein sequence ID" value="KAG7195700.1"/>
    <property type="molecule type" value="Genomic_DNA"/>
</dbReference>
<dbReference type="RefSeq" id="XP_043051245.1">
    <property type="nucleotide sequence ID" value="XM_043192857.1"/>
</dbReference>
<dbReference type="CDD" id="cd00371">
    <property type="entry name" value="HMA"/>
    <property type="match status" value="1"/>
</dbReference>
<name>A0A9P7VCS4_9ASCO</name>
<dbReference type="Proteomes" id="UP000790833">
    <property type="component" value="Unassembled WGS sequence"/>
</dbReference>
<dbReference type="AlphaFoldDB" id="A0A9P7VCS4"/>
<proteinExistence type="predicted"/>
<organism evidence="2 3">
    <name type="scientific">Scheffersomyces spartinae</name>
    <dbReference type="NCBI Taxonomy" id="45513"/>
    <lineage>
        <taxon>Eukaryota</taxon>
        <taxon>Fungi</taxon>
        <taxon>Dikarya</taxon>
        <taxon>Ascomycota</taxon>
        <taxon>Saccharomycotina</taxon>
        <taxon>Pichiomycetes</taxon>
        <taxon>Debaryomycetaceae</taxon>
        <taxon>Scheffersomyces</taxon>
    </lineage>
</organism>
<evidence type="ECO:0000313" key="2">
    <source>
        <dbReference type="EMBL" id="KAG7195700.1"/>
    </source>
</evidence>
<evidence type="ECO:0000313" key="3">
    <source>
        <dbReference type="Proteomes" id="UP000790833"/>
    </source>
</evidence>
<comment type="caution">
    <text evidence="2">The sequence shown here is derived from an EMBL/GenBank/DDBJ whole genome shotgun (WGS) entry which is preliminary data.</text>
</comment>
<dbReference type="Gene3D" id="3.30.70.100">
    <property type="match status" value="1"/>
</dbReference>
<feature type="domain" description="HMA" evidence="1">
    <location>
        <begin position="6"/>
        <end position="46"/>
    </location>
</feature>
<dbReference type="GeneID" id="66115456"/>
<sequence>MACSGVLNKLDGVQKVDISLDEQTVDVYSSLDYNTVESTIAKTGKKINSGKVVA</sequence>
<reference evidence="2" key="1">
    <citation type="submission" date="2021-03" db="EMBL/GenBank/DDBJ databases">
        <authorList>
            <person name="Palmer J.M."/>
        </authorList>
    </citation>
    <scope>NUCLEOTIDE SEQUENCE</scope>
    <source>
        <strain evidence="2">ARV_011</strain>
    </source>
</reference>
<accession>A0A9P7VCS4</accession>
<dbReference type="GO" id="GO:0046872">
    <property type="term" value="F:metal ion binding"/>
    <property type="evidence" value="ECO:0007669"/>
    <property type="project" value="InterPro"/>
</dbReference>